<dbReference type="AlphaFoldDB" id="A0AAV4MJ94"/>
<proteinExistence type="predicted"/>
<gene>
    <name evidence="1" type="ORF">CEXT_487531</name>
</gene>
<keyword evidence="2" id="KW-1185">Reference proteome</keyword>
<name>A0AAV4MJ94_CAEEX</name>
<dbReference type="EMBL" id="BPLR01002329">
    <property type="protein sequence ID" value="GIX72562.1"/>
    <property type="molecule type" value="Genomic_DNA"/>
</dbReference>
<reference evidence="1 2" key="1">
    <citation type="submission" date="2021-06" db="EMBL/GenBank/DDBJ databases">
        <title>Caerostris extrusa draft genome.</title>
        <authorList>
            <person name="Kono N."/>
            <person name="Arakawa K."/>
        </authorList>
    </citation>
    <scope>NUCLEOTIDE SEQUENCE [LARGE SCALE GENOMIC DNA]</scope>
</reference>
<evidence type="ECO:0000313" key="1">
    <source>
        <dbReference type="EMBL" id="GIX72562.1"/>
    </source>
</evidence>
<dbReference type="Proteomes" id="UP001054945">
    <property type="component" value="Unassembled WGS sequence"/>
</dbReference>
<accession>A0AAV4MJ94</accession>
<protein>
    <submittedName>
        <fullName evidence="1">Uncharacterized protein</fullName>
    </submittedName>
</protein>
<evidence type="ECO:0000313" key="2">
    <source>
        <dbReference type="Proteomes" id="UP001054945"/>
    </source>
</evidence>
<comment type="caution">
    <text evidence="1">The sequence shown here is derived from an EMBL/GenBank/DDBJ whole genome shotgun (WGS) entry which is preliminary data.</text>
</comment>
<organism evidence="1 2">
    <name type="scientific">Caerostris extrusa</name>
    <name type="common">Bark spider</name>
    <name type="synonym">Caerostris bankana</name>
    <dbReference type="NCBI Taxonomy" id="172846"/>
    <lineage>
        <taxon>Eukaryota</taxon>
        <taxon>Metazoa</taxon>
        <taxon>Ecdysozoa</taxon>
        <taxon>Arthropoda</taxon>
        <taxon>Chelicerata</taxon>
        <taxon>Arachnida</taxon>
        <taxon>Araneae</taxon>
        <taxon>Araneomorphae</taxon>
        <taxon>Entelegynae</taxon>
        <taxon>Araneoidea</taxon>
        <taxon>Araneidae</taxon>
        <taxon>Caerostris</taxon>
    </lineage>
</organism>
<sequence length="76" mass="8517">MGPLVVAHPNVPPFGPWYCDGSRLLYTEGRTSQRFITIPKQSGMLEPRVRGPGPSHPCRVFWVPSFSQRLGEQIVP</sequence>